<feature type="domain" description="D-glutamate N-acetyltransferase-like C-terminal" evidence="1">
    <location>
        <begin position="144"/>
        <end position="342"/>
    </location>
</feature>
<organism evidence="3 4">
    <name type="scientific">Natronospira proteinivora</name>
    <dbReference type="NCBI Taxonomy" id="1807133"/>
    <lineage>
        <taxon>Bacteria</taxon>
        <taxon>Pseudomonadati</taxon>
        <taxon>Pseudomonadota</taxon>
        <taxon>Gammaproteobacteria</taxon>
        <taxon>Natronospirales</taxon>
        <taxon>Natronospiraceae</taxon>
        <taxon>Natronospira</taxon>
    </lineage>
</organism>
<feature type="domain" description="D-glutamate N-acetyltransferase-like N-terminal" evidence="2">
    <location>
        <begin position="40"/>
        <end position="137"/>
    </location>
</feature>
<dbReference type="SUPFAM" id="SSF52540">
    <property type="entry name" value="P-loop containing nucleoside triphosphate hydrolases"/>
    <property type="match status" value="1"/>
</dbReference>
<evidence type="ECO:0000313" key="3">
    <source>
        <dbReference type="EMBL" id="MCP1727697.1"/>
    </source>
</evidence>
<protein>
    <submittedName>
        <fullName evidence="3">NAD-dependent epimerase/dehydratase family protein</fullName>
    </submittedName>
</protein>
<evidence type="ECO:0000259" key="2">
    <source>
        <dbReference type="Pfam" id="PF17396"/>
    </source>
</evidence>
<keyword evidence="4" id="KW-1185">Reference proteome</keyword>
<reference evidence="3 4" key="1">
    <citation type="submission" date="2022-03" db="EMBL/GenBank/DDBJ databases">
        <title>Genomic Encyclopedia of Type Strains, Phase III (KMG-III): the genomes of soil and plant-associated and newly described type strains.</title>
        <authorList>
            <person name="Whitman W."/>
        </authorList>
    </citation>
    <scope>NUCLEOTIDE SEQUENCE [LARGE SCALE GENOMIC DNA]</scope>
    <source>
        <strain evidence="3 4">BSker1</strain>
    </source>
</reference>
<dbReference type="Gene3D" id="3.40.50.300">
    <property type="entry name" value="P-loop containing nucleotide triphosphate hydrolases"/>
    <property type="match status" value="1"/>
</dbReference>
<dbReference type="InterPro" id="IPR035402">
    <property type="entry name" value="DgcN-like_N"/>
</dbReference>
<dbReference type="InterPro" id="IPR027417">
    <property type="entry name" value="P-loop_NTPase"/>
</dbReference>
<dbReference type="Proteomes" id="UP001523550">
    <property type="component" value="Unassembled WGS sequence"/>
</dbReference>
<evidence type="ECO:0000259" key="1">
    <source>
        <dbReference type="Pfam" id="PF07755"/>
    </source>
</evidence>
<proteinExistence type="predicted"/>
<name>A0ABT1G8R7_9GAMM</name>
<dbReference type="PIRSF" id="PIRSF026760">
    <property type="entry name" value="UCP026760"/>
    <property type="match status" value="1"/>
</dbReference>
<dbReference type="InterPro" id="IPR035086">
    <property type="entry name" value="DgcN-like_C"/>
</dbReference>
<dbReference type="EMBL" id="JALJYF010000002">
    <property type="protein sequence ID" value="MCP1727697.1"/>
    <property type="molecule type" value="Genomic_DNA"/>
</dbReference>
<dbReference type="Pfam" id="PF17396">
    <property type="entry name" value="DUF1611_N"/>
    <property type="match status" value="1"/>
</dbReference>
<dbReference type="PANTHER" id="PTHR40690">
    <property type="entry name" value="GLL3100 PROTEIN"/>
    <property type="match status" value="1"/>
</dbReference>
<dbReference type="InterPro" id="IPR011669">
    <property type="entry name" value="DgcN-like"/>
</dbReference>
<dbReference type="Gene3D" id="3.40.50.720">
    <property type="entry name" value="NAD(P)-binding Rossmann-like Domain"/>
    <property type="match status" value="1"/>
</dbReference>
<dbReference type="PANTHER" id="PTHR40690:SF1">
    <property type="entry name" value="DUF1611 DOMAIN-CONTAINING PROTEIN"/>
    <property type="match status" value="1"/>
</dbReference>
<sequence>MREDAIVLANGAFQTANGKVAHGLVRGSERFRVQAVVDPDSAGQDAGILLDGEERGIPVVASVPEALDAADNPPTWCVLGVAPHGGRFNDELRQAALGALHSRLNLVNGLHDCANEDPQLAEAARENGVRIVDLRRPPPTHELHFWTGGIRRVTTPRVAVLGMDCAIGKRTTARILTRGLRERGQSAEMIYTGQTGWLQGGRFGFIFDATPNDYVSGELEHAIVRCHEEAAPDIMLLEGQSSLRNPSGPCGAEFLLSGAAQGVILQHDPHREYFDGLEAGGYALPSVADEIALIQHYGVPTLGVSLYGKPDDPVVAKAKATLEVSLGLPVVCPLGESVDPLLDTLMPLLKKA</sequence>
<dbReference type="Pfam" id="PF07755">
    <property type="entry name" value="DUF1611"/>
    <property type="match status" value="1"/>
</dbReference>
<gene>
    <name evidence="3" type="ORF">J2T60_001697</name>
</gene>
<comment type="caution">
    <text evidence="3">The sequence shown here is derived from an EMBL/GenBank/DDBJ whole genome shotgun (WGS) entry which is preliminary data.</text>
</comment>
<evidence type="ECO:0000313" key="4">
    <source>
        <dbReference type="Proteomes" id="UP001523550"/>
    </source>
</evidence>
<accession>A0ABT1G8R7</accession>
<dbReference type="RefSeq" id="WP_253448325.1">
    <property type="nucleotide sequence ID" value="NZ_JALJYF010000002.1"/>
</dbReference>